<feature type="transmembrane region" description="Helical" evidence="1">
    <location>
        <begin position="312"/>
        <end position="334"/>
    </location>
</feature>
<keyword evidence="1" id="KW-1133">Transmembrane helix</keyword>
<keyword evidence="1" id="KW-0472">Membrane</keyword>
<evidence type="ECO:0000313" key="4">
    <source>
        <dbReference type="Proteomes" id="UP001595748"/>
    </source>
</evidence>
<feature type="transmembrane region" description="Helical" evidence="1">
    <location>
        <begin position="282"/>
        <end position="300"/>
    </location>
</feature>
<feature type="transmembrane region" description="Helical" evidence="1">
    <location>
        <begin position="32"/>
        <end position="50"/>
    </location>
</feature>
<sequence length="502" mass="54368">MRPPRVAAPLLLAACLALLADALTRDTGGQFGMNLPVWVGVFMIATLTVLQKAGQKASRQGLVLLGSALGLACLFVVRDAPPTLKFLNFTAFLLALTLGAATLRFPDFHLSNVLPMLGTALTGVIHPLIGPFVLLERFPWQKLTLPASASKGWVTGALLTLPVLAVFGGLLARADPAFAHLFTGLLKWEPGDLFTRAFTLLLWGALAGGLVYSALLASGPVGHGAKGEKFARLGLTELGLPLGSLAGLFIVFLLVQLPYLLSGTLPDGLTFAGYIRRGFGELMTVAFLTLALLLGAHGLARPDLRRNAAYRALNLAVLAPLTLVILSAANRWHLYHQAYGLSETRLLGAAFLVWIVACLGWLAYLLWRGDLRRFAYPALLLGFMTLWVTTMLNPAALIARNNVHRQTAAVTNDLRRTPQRANVWELLNLGADAVPDIVRNLDTLVPGCADQACPNRQDIINRLHDDYDAPRDPRAWNASYARAHHLVRQLPPPTPHERGYSD</sequence>
<dbReference type="InterPro" id="IPR025291">
    <property type="entry name" value="DUF4153"/>
</dbReference>
<dbReference type="RefSeq" id="WP_380076259.1">
    <property type="nucleotide sequence ID" value="NZ_JBHRZF010000044.1"/>
</dbReference>
<keyword evidence="2" id="KW-0732">Signal</keyword>
<reference evidence="4" key="1">
    <citation type="journal article" date="2019" name="Int. J. Syst. Evol. Microbiol.">
        <title>The Global Catalogue of Microorganisms (GCM) 10K type strain sequencing project: providing services to taxonomists for standard genome sequencing and annotation.</title>
        <authorList>
            <consortium name="The Broad Institute Genomics Platform"/>
            <consortium name="The Broad Institute Genome Sequencing Center for Infectious Disease"/>
            <person name="Wu L."/>
            <person name="Ma J."/>
        </authorList>
    </citation>
    <scope>NUCLEOTIDE SEQUENCE [LARGE SCALE GENOMIC DNA]</scope>
    <source>
        <strain evidence="4">CCTCC AB 2013263</strain>
    </source>
</reference>
<gene>
    <name evidence="3" type="ORF">ACFOPQ_04940</name>
</gene>
<feature type="transmembrane region" description="Helical" evidence="1">
    <location>
        <begin position="113"/>
        <end position="133"/>
    </location>
</feature>
<feature type="transmembrane region" description="Helical" evidence="1">
    <location>
        <begin position="62"/>
        <end position="80"/>
    </location>
</feature>
<feature type="transmembrane region" description="Helical" evidence="1">
    <location>
        <begin position="153"/>
        <end position="172"/>
    </location>
</feature>
<feature type="chain" id="PRO_5046202120" evidence="2">
    <location>
        <begin position="23"/>
        <end position="502"/>
    </location>
</feature>
<comment type="caution">
    <text evidence="3">The sequence shown here is derived from an EMBL/GenBank/DDBJ whole genome shotgun (WGS) entry which is preliminary data.</text>
</comment>
<organism evidence="3 4">
    <name type="scientific">Deinococcus antarcticus</name>
    <dbReference type="NCBI Taxonomy" id="1298767"/>
    <lineage>
        <taxon>Bacteria</taxon>
        <taxon>Thermotogati</taxon>
        <taxon>Deinococcota</taxon>
        <taxon>Deinococci</taxon>
        <taxon>Deinococcales</taxon>
        <taxon>Deinococcaceae</taxon>
        <taxon>Deinococcus</taxon>
    </lineage>
</organism>
<feature type="transmembrane region" description="Helical" evidence="1">
    <location>
        <begin position="193"/>
        <end position="218"/>
    </location>
</feature>
<protein>
    <submittedName>
        <fullName evidence="3">DUF4153 domain-containing protein</fullName>
    </submittedName>
</protein>
<accession>A0ABV8A359</accession>
<keyword evidence="4" id="KW-1185">Reference proteome</keyword>
<feature type="transmembrane region" description="Helical" evidence="1">
    <location>
        <begin position="238"/>
        <end position="261"/>
    </location>
</feature>
<proteinExistence type="predicted"/>
<feature type="signal peptide" evidence="2">
    <location>
        <begin position="1"/>
        <end position="22"/>
    </location>
</feature>
<dbReference type="Proteomes" id="UP001595748">
    <property type="component" value="Unassembled WGS sequence"/>
</dbReference>
<evidence type="ECO:0000313" key="3">
    <source>
        <dbReference type="EMBL" id="MFC3860109.1"/>
    </source>
</evidence>
<dbReference type="Pfam" id="PF13687">
    <property type="entry name" value="DUF4153"/>
    <property type="match status" value="1"/>
</dbReference>
<keyword evidence="1" id="KW-0812">Transmembrane</keyword>
<feature type="transmembrane region" description="Helical" evidence="1">
    <location>
        <begin position="86"/>
        <end position="106"/>
    </location>
</feature>
<evidence type="ECO:0000256" key="1">
    <source>
        <dbReference type="SAM" id="Phobius"/>
    </source>
</evidence>
<feature type="transmembrane region" description="Helical" evidence="1">
    <location>
        <begin position="379"/>
        <end position="399"/>
    </location>
</feature>
<name>A0ABV8A359_9DEIO</name>
<evidence type="ECO:0000256" key="2">
    <source>
        <dbReference type="SAM" id="SignalP"/>
    </source>
</evidence>
<feature type="transmembrane region" description="Helical" evidence="1">
    <location>
        <begin position="346"/>
        <end position="367"/>
    </location>
</feature>
<dbReference type="EMBL" id="JBHRZF010000044">
    <property type="protein sequence ID" value="MFC3860109.1"/>
    <property type="molecule type" value="Genomic_DNA"/>
</dbReference>